<proteinExistence type="inferred from homology"/>
<feature type="region of interest" description="Disordered" evidence="8">
    <location>
        <begin position="829"/>
        <end position="872"/>
    </location>
</feature>
<comment type="caution">
    <text evidence="9">The sequence shown here is derived from an EMBL/GenBank/DDBJ whole genome shotgun (WGS) entry which is preliminary data.</text>
</comment>
<dbReference type="EMBL" id="MIGC01003600">
    <property type="protein sequence ID" value="PHJ19181.1"/>
    <property type="molecule type" value="Genomic_DNA"/>
</dbReference>
<accession>A0A2C6JXE4</accession>
<dbReference type="PANTHER" id="PTHR14741:SF32">
    <property type="entry name" value="TRIMETHYLGUANOSINE SYNTHASE"/>
    <property type="match status" value="1"/>
</dbReference>
<protein>
    <recommendedName>
        <fullName evidence="1">Trimethylguanosine synthase</fullName>
    </recommendedName>
    <alternativeName>
        <fullName evidence="7">Cap-specific guanine-N(2) methyltransferase</fullName>
    </alternativeName>
</protein>
<keyword evidence="9" id="KW-0489">Methyltransferase</keyword>
<dbReference type="GO" id="GO:0005634">
    <property type="term" value="C:nucleus"/>
    <property type="evidence" value="ECO:0007669"/>
    <property type="project" value="TreeGrafter"/>
</dbReference>
<feature type="region of interest" description="Disordered" evidence="8">
    <location>
        <begin position="886"/>
        <end position="922"/>
    </location>
</feature>
<feature type="compositionally biased region" description="Low complexity" evidence="8">
    <location>
        <begin position="358"/>
        <end position="372"/>
    </location>
</feature>
<feature type="region of interest" description="Disordered" evidence="8">
    <location>
        <begin position="296"/>
        <end position="373"/>
    </location>
</feature>
<comment type="catalytic activity">
    <reaction evidence="6">
        <text>a 5'-end (N(7)-methyl 5'-triphosphoguanosine)-ribonucleoside in snRNA + S-adenosyl-L-methionine = a 5'-end (N(2),N(7)-dimethyl 5'-triphosphoguanosine)-ribonucleoside in snRNA + S-adenosyl-L-homocysteine + H(+)</text>
        <dbReference type="Rhea" id="RHEA:78471"/>
        <dbReference type="Rhea" id="RHEA-COMP:19085"/>
        <dbReference type="Rhea" id="RHEA-COMP:19087"/>
        <dbReference type="ChEBI" id="CHEBI:15378"/>
        <dbReference type="ChEBI" id="CHEBI:57856"/>
        <dbReference type="ChEBI" id="CHEBI:59789"/>
        <dbReference type="ChEBI" id="CHEBI:156461"/>
        <dbReference type="ChEBI" id="CHEBI:172880"/>
    </reaction>
    <physiologicalReaction direction="left-to-right" evidence="6">
        <dbReference type="Rhea" id="RHEA:78472"/>
    </physiologicalReaction>
</comment>
<dbReference type="OrthoDB" id="444258at2759"/>
<evidence type="ECO:0000313" key="10">
    <source>
        <dbReference type="Proteomes" id="UP000221165"/>
    </source>
</evidence>
<dbReference type="Pfam" id="PF09445">
    <property type="entry name" value="Methyltransf_15"/>
    <property type="match status" value="2"/>
</dbReference>
<feature type="region of interest" description="Disordered" evidence="8">
    <location>
        <begin position="258"/>
        <end position="283"/>
    </location>
</feature>
<organism evidence="9 10">
    <name type="scientific">Cystoisospora suis</name>
    <dbReference type="NCBI Taxonomy" id="483139"/>
    <lineage>
        <taxon>Eukaryota</taxon>
        <taxon>Sar</taxon>
        <taxon>Alveolata</taxon>
        <taxon>Apicomplexa</taxon>
        <taxon>Conoidasida</taxon>
        <taxon>Coccidia</taxon>
        <taxon>Eucoccidiorida</taxon>
        <taxon>Eimeriorina</taxon>
        <taxon>Sarcocystidae</taxon>
        <taxon>Cystoisospora</taxon>
    </lineage>
</organism>
<evidence type="ECO:0000313" key="9">
    <source>
        <dbReference type="EMBL" id="PHJ19181.1"/>
    </source>
</evidence>
<feature type="region of interest" description="Disordered" evidence="8">
    <location>
        <begin position="1702"/>
        <end position="1776"/>
    </location>
</feature>
<comment type="catalytic activity">
    <reaction evidence="4">
        <text>a 5'-end (N(7)-methyl 5'-triphosphoguanosine)-ribonucleoside in snoRNA + S-adenosyl-L-methionine = a 5'-end (N(2),N(7)-dimethyl 5'-triphosphoguanosine)-ribonucleoside in snoRNA + S-adenosyl-L-homocysteine + H(+)</text>
        <dbReference type="Rhea" id="RHEA:78475"/>
        <dbReference type="Rhea" id="RHEA-COMP:19086"/>
        <dbReference type="Rhea" id="RHEA-COMP:19088"/>
        <dbReference type="ChEBI" id="CHEBI:15378"/>
        <dbReference type="ChEBI" id="CHEBI:57856"/>
        <dbReference type="ChEBI" id="CHEBI:59789"/>
        <dbReference type="ChEBI" id="CHEBI:156461"/>
        <dbReference type="ChEBI" id="CHEBI:172880"/>
    </reaction>
    <physiologicalReaction direction="left-to-right" evidence="4">
        <dbReference type="Rhea" id="RHEA:78476"/>
    </physiologicalReaction>
</comment>
<feature type="compositionally biased region" description="Basic residues" evidence="8">
    <location>
        <begin position="896"/>
        <end position="912"/>
    </location>
</feature>
<keyword evidence="10" id="KW-1185">Reference proteome</keyword>
<dbReference type="Proteomes" id="UP000221165">
    <property type="component" value="Unassembled WGS sequence"/>
</dbReference>
<dbReference type="VEuPathDB" id="ToxoDB:CSUI_006989"/>
<dbReference type="InterPro" id="IPR029063">
    <property type="entry name" value="SAM-dependent_MTases_sf"/>
</dbReference>
<evidence type="ECO:0000256" key="3">
    <source>
        <dbReference type="ARBA" id="ARBA00047418"/>
    </source>
</evidence>
<keyword evidence="9" id="KW-0808">Transferase</keyword>
<feature type="region of interest" description="Disordered" evidence="8">
    <location>
        <begin position="1195"/>
        <end position="1217"/>
    </location>
</feature>
<name>A0A2C6JXE4_9APIC</name>
<evidence type="ECO:0000256" key="7">
    <source>
        <dbReference type="ARBA" id="ARBA00049790"/>
    </source>
</evidence>
<comment type="catalytic activity">
    <reaction evidence="5">
        <text>a 5'-end (N(2),N(7)-dimethyl 5'-triphosphoguanosine)-ribonucleoside in snRNA + S-adenosyl-L-methionine = a 5'-end (N(2),N(2),N(7)-trimethyl 5'-triphosphoguanosine)-ribonucleoside in snRNA + S-adenosyl-L-homocysteine + H(+)</text>
        <dbReference type="Rhea" id="RHEA:78479"/>
        <dbReference type="Rhea" id="RHEA-COMP:19087"/>
        <dbReference type="Rhea" id="RHEA-COMP:19089"/>
        <dbReference type="ChEBI" id="CHEBI:15378"/>
        <dbReference type="ChEBI" id="CHEBI:57856"/>
        <dbReference type="ChEBI" id="CHEBI:59789"/>
        <dbReference type="ChEBI" id="CHEBI:167623"/>
        <dbReference type="ChEBI" id="CHEBI:172880"/>
    </reaction>
    <physiologicalReaction direction="left-to-right" evidence="5">
        <dbReference type="Rhea" id="RHEA:78480"/>
    </physiologicalReaction>
</comment>
<evidence type="ECO:0000256" key="2">
    <source>
        <dbReference type="ARBA" id="ARBA00025783"/>
    </source>
</evidence>
<comment type="similarity">
    <text evidence="2">Belongs to the methyltransferase superfamily. Trimethylguanosine synthase family.</text>
</comment>
<evidence type="ECO:0000256" key="1">
    <source>
        <dbReference type="ARBA" id="ARBA00018517"/>
    </source>
</evidence>
<feature type="compositionally biased region" description="Basic and acidic residues" evidence="8">
    <location>
        <begin position="1851"/>
        <end position="1860"/>
    </location>
</feature>
<feature type="region of interest" description="Disordered" evidence="8">
    <location>
        <begin position="1812"/>
        <end position="1890"/>
    </location>
</feature>
<feature type="compositionally biased region" description="Polar residues" evidence="8">
    <location>
        <begin position="1659"/>
        <end position="1668"/>
    </location>
</feature>
<evidence type="ECO:0000256" key="8">
    <source>
        <dbReference type="SAM" id="MobiDB-lite"/>
    </source>
</evidence>
<dbReference type="Gene3D" id="3.40.50.150">
    <property type="entry name" value="Vaccinia Virus protein VP39"/>
    <property type="match status" value="2"/>
</dbReference>
<evidence type="ECO:0000256" key="6">
    <source>
        <dbReference type="ARBA" id="ARBA00049075"/>
    </source>
</evidence>
<evidence type="ECO:0000256" key="4">
    <source>
        <dbReference type="ARBA" id="ARBA00048740"/>
    </source>
</evidence>
<feature type="region of interest" description="Disordered" evidence="8">
    <location>
        <begin position="689"/>
        <end position="757"/>
    </location>
</feature>
<dbReference type="RefSeq" id="XP_067920883.1">
    <property type="nucleotide sequence ID" value="XM_068067139.1"/>
</dbReference>
<dbReference type="InterPro" id="IPR019012">
    <property type="entry name" value="RNA_cap_Gua-N2-MeTrfase"/>
</dbReference>
<feature type="compositionally biased region" description="Low complexity" evidence="8">
    <location>
        <begin position="737"/>
        <end position="750"/>
    </location>
</feature>
<reference evidence="9 10" key="1">
    <citation type="journal article" date="2017" name="Int. J. Parasitol.">
        <title>The genome of the protozoan parasite Cystoisospora suis and a reverse vaccinology approach to identify vaccine candidates.</title>
        <authorList>
            <person name="Palmieri N."/>
            <person name="Shrestha A."/>
            <person name="Ruttkowski B."/>
            <person name="Beck T."/>
            <person name="Vogl C."/>
            <person name="Tomley F."/>
            <person name="Blake D.P."/>
            <person name="Joachim A."/>
        </authorList>
    </citation>
    <scope>NUCLEOTIDE SEQUENCE [LARGE SCALE GENOMIC DNA]</scope>
    <source>
        <strain evidence="9 10">Wien I</strain>
    </source>
</reference>
<evidence type="ECO:0000256" key="5">
    <source>
        <dbReference type="ARBA" id="ARBA00048763"/>
    </source>
</evidence>
<dbReference type="PANTHER" id="PTHR14741">
    <property type="entry name" value="S-ADENOSYLMETHIONINE-DEPENDENT METHYLTRANSFERASE RELATED"/>
    <property type="match status" value="1"/>
</dbReference>
<dbReference type="GO" id="GO:0071164">
    <property type="term" value="F:RNA cap trimethylguanosine synthase activity"/>
    <property type="evidence" value="ECO:0007669"/>
    <property type="project" value="TreeGrafter"/>
</dbReference>
<feature type="region of interest" description="Disordered" evidence="8">
    <location>
        <begin position="133"/>
        <end position="173"/>
    </location>
</feature>
<feature type="compositionally biased region" description="Basic and acidic residues" evidence="8">
    <location>
        <begin position="1867"/>
        <end position="1881"/>
    </location>
</feature>
<comment type="catalytic activity">
    <reaction evidence="3">
        <text>a 5'-end (N(2),N(7)-dimethyl 5'-triphosphoguanosine)-ribonucleoside in snoRNA + S-adenosyl-L-methionine = a 5'-end (N(2),N(2),N(7)-trimethyl 5'-triphosphoguanosine)-ribonucleoside in snoRNA + S-adenosyl-L-homocysteine + H(+)</text>
        <dbReference type="Rhea" id="RHEA:78507"/>
        <dbReference type="Rhea" id="RHEA-COMP:19088"/>
        <dbReference type="Rhea" id="RHEA-COMP:19090"/>
        <dbReference type="ChEBI" id="CHEBI:15378"/>
        <dbReference type="ChEBI" id="CHEBI:57856"/>
        <dbReference type="ChEBI" id="CHEBI:59789"/>
        <dbReference type="ChEBI" id="CHEBI:167623"/>
        <dbReference type="ChEBI" id="CHEBI:172880"/>
    </reaction>
    <physiologicalReaction direction="left-to-right" evidence="3">
        <dbReference type="Rhea" id="RHEA:78508"/>
    </physiologicalReaction>
</comment>
<feature type="compositionally biased region" description="Basic and acidic residues" evidence="8">
    <location>
        <begin position="843"/>
        <end position="856"/>
    </location>
</feature>
<sequence length="1955" mass="208969">MPRDQARLGYYIPCRILTRVRCAFRPFFSGWPRPTACVFGAACLFTAVMLLICRHDSARRSYLSEFHWCALPLPHFASFLSAAAAMDLPCVSASSNCPPPRPSVAVALKSSVCTGGSPVSALDSLRDCPPQPSFDETPCHTGSGNPLHAPADESLGTLRSRSSRRPPSDASPLFSVRHSAPLLLSRSAPAWLPSDLSGSRPTALRPCKDWGQGQTQMTEGQRHPLASGCSAGVPCLPSASLFVLYTFPEELDGLLFDPTVQTPSRQPCSLPPPPPYSLSDPVTRPVVRDGRRVAILNGDGASEPSHPIGEEAPRYRPGQRHVTSLPSDTPPVSSNNNTDLRKTPSGACDPGPSFIHNSSTHPSFPSSSVSDSGGQPIQCSSVILLSRWTRYADVVAAFKSKDGAPPLHVKSPQHNARLAPSAGEKYLGSSVQSKLTAQPCMSFHGPGLSPPFPPSDGVTDITASGHLLPRHSSADPHLPMYTDPTMATTAQPPRPLGTIMQSLDRLCPAELILLASRLQTRLPVAVRAVLADDYGKSGRDRAVTSRQWDSLSSGELLSMNTQANGEPLPAYEQRIGTQNRGAKDGTARVSNLKMHQTVQNSFSLVSREPPPPDLGVFAHPVAPAGLPFGDISGQQSILHEGGAFSGPATLLHKTNQHPKENFGQKPLEEDELVADAMEELERQLVHLQLRTEASPSPLRPRSSRSSPLGPPSCFPAACQPGDHLHRVTGGKFGMQQPSGPARVTSSSSSPIPIPLPPPPMPALVPPNLSPGLLSPPPAPLGLPAVVPLPPGRREVGGCMFTGAWYMQSQSDTRGVACEADSLAIGMSFGHRQGLPSALPGVQRPEERESMSREESGGGKSENSDFSSSVLPGAADDTVDELKLMQSVGLPTQFGRAPRKKKEGSRDSRRKKRSDNSTNCGPNDMATVYGVGAQSAYCGNAFLPSGSGGEAHSVFTGATVVEQTSRTALTLTDVTKPHPCDGFFQRRRRRGDGQCGCGEMADMLLEDTPVEMEGDERKTECDHTYVGQGQRNALGPTPSASYDQVGNGMASSYYRLRYELFHNYDDGILFDENAWYETTLESIAGYLATELRRVAVRSKNAQYEQLQGASVCKSSITSQLPPECRPSAGVVSLGTRPGVNAGLSTDAPKAAPLQDYADHHSLEVTVDAQKATVENEDLTTVSPVSVRNPRTKAMAPSGDLPGLHSHPKYTSHGGETGVLSGGRRENIGEMETLAQRSSVSFSTPRGGLPDKPLYAMDGCCGAGGNLIQFARYFDACIGVDCDLVKVAICKHNASVCGVADKVYVHHNTLAGWLFERQKARQKARQSTGENPLSPLLPSRPPSPIFPSASKQRRFTGEASAGSQLCWCSPEFSHLKCRFCRALPPGGELPLCWGKESTRASVSASRGQQEKLADSVVLPGGHLRVAPAEVFSRPSACRLPTFVPTALPTMLSPLASSLKSSESLTADISWCFMSPPWSGPTYSGRRAFHSQLFSISGCRNGGGGVGSAHIPSLVKTAARIAPNVCLYLPRSTNVHELAALAVALGFPLLEVEVLYSHFIDPAGGRNQKPTLFPKAVIAYFVRDVAAWISTRGLPAGKSSGKDTVLIRGADSGKANGSSNEEIAGDPTKVSLSARAPPDGIVNRHEMENFSVKFPKKHEDGQQFSTQSSTPGGHYVTFRDGPDGSTRKPAFGMWPLEVYMHQEKELSDDRASHGASRGRQNSSEDLNEDGLSYECRQKSEPHSSPARGSLSEQNHRRQSVDSPGDADISAGVVRRKHGQIQDDGCMKNLSLFWSAVARAIDAALRTPLVEATADNMGPRKLRPGNVETVDMENGTPAAGPKSGSGRSRTYTEVLKSDLGRRETGNGGSHAKVEASKGGAEERGDLNTGQGKTTTQRNNVLNACHTQHIDVAALLRSGALSLEEVLAALAMTEEEIPNKGLLNARSTFRRCLSTLMRRD</sequence>
<feature type="region of interest" description="Disordered" evidence="8">
    <location>
        <begin position="1607"/>
        <end position="1630"/>
    </location>
</feature>
<gene>
    <name evidence="9" type="ORF">CSUI_006989</name>
</gene>
<dbReference type="GeneID" id="94430350"/>
<feature type="region of interest" description="Disordered" evidence="8">
    <location>
        <begin position="1655"/>
        <end position="1686"/>
    </location>
</feature>
<feature type="compositionally biased region" description="Low complexity" evidence="8">
    <location>
        <begin position="694"/>
        <end position="707"/>
    </location>
</feature>
<feature type="compositionally biased region" description="Polar residues" evidence="8">
    <location>
        <begin position="321"/>
        <end position="338"/>
    </location>
</feature>
<dbReference type="SUPFAM" id="SSF53335">
    <property type="entry name" value="S-adenosyl-L-methionine-dependent methyltransferases"/>
    <property type="match status" value="1"/>
</dbReference>